<gene>
    <name evidence="1" type="ORF">GEV01_19360</name>
</gene>
<dbReference type="AlphaFoldDB" id="A0A843SBS9"/>
<reference evidence="1 2" key="1">
    <citation type="submission" date="2019-10" db="EMBL/GenBank/DDBJ databases">
        <title>Two novel species isolated from a subtropical stream in China.</title>
        <authorList>
            <person name="Lu H."/>
        </authorList>
    </citation>
    <scope>NUCLEOTIDE SEQUENCE [LARGE SCALE GENOMIC DNA]</scope>
    <source>
        <strain evidence="1 2">FT103W</strain>
    </source>
</reference>
<protein>
    <recommendedName>
        <fullName evidence="3">Lipoprotein</fullName>
    </recommendedName>
</protein>
<sequence>MKRNYLLSLIVVCAGAIGCPQVGMSASQELTIPNFDPDSPACVVKLPDTPTQCTVESCKLPLLKGSTLEALQLNFSCLPKSAPTGFENPAPEVKVQSIRAKNSKGHVSLMDDVQSAPAERLRELNFCLYGKLNNFCGNAKVLRLKDGAKLDGTNTVKAFIQGMELQNEISK</sequence>
<dbReference type="PROSITE" id="PS51257">
    <property type="entry name" value="PROKAR_LIPOPROTEIN"/>
    <property type="match status" value="1"/>
</dbReference>
<name>A0A843SBS9_9BURK</name>
<accession>A0A843SBS9</accession>
<organism evidence="1 2">
    <name type="scientific">Rugamonas rivuli</name>
    <dbReference type="NCBI Taxonomy" id="2743358"/>
    <lineage>
        <taxon>Bacteria</taxon>
        <taxon>Pseudomonadati</taxon>
        <taxon>Pseudomonadota</taxon>
        <taxon>Betaproteobacteria</taxon>
        <taxon>Burkholderiales</taxon>
        <taxon>Oxalobacteraceae</taxon>
        <taxon>Telluria group</taxon>
        <taxon>Rugamonas</taxon>
    </lineage>
</organism>
<comment type="caution">
    <text evidence="1">The sequence shown here is derived from an EMBL/GenBank/DDBJ whole genome shotgun (WGS) entry which is preliminary data.</text>
</comment>
<evidence type="ECO:0000313" key="2">
    <source>
        <dbReference type="Proteomes" id="UP000444318"/>
    </source>
</evidence>
<dbReference type="RefSeq" id="WP_152807220.1">
    <property type="nucleotide sequence ID" value="NZ_WHUF01000005.1"/>
</dbReference>
<proteinExistence type="predicted"/>
<evidence type="ECO:0000313" key="1">
    <source>
        <dbReference type="EMBL" id="MQA21679.1"/>
    </source>
</evidence>
<keyword evidence="2" id="KW-1185">Reference proteome</keyword>
<dbReference type="EMBL" id="WHUF01000005">
    <property type="protein sequence ID" value="MQA21679.1"/>
    <property type="molecule type" value="Genomic_DNA"/>
</dbReference>
<evidence type="ECO:0008006" key="3">
    <source>
        <dbReference type="Google" id="ProtNLM"/>
    </source>
</evidence>
<dbReference type="Proteomes" id="UP000444318">
    <property type="component" value="Unassembled WGS sequence"/>
</dbReference>